<evidence type="ECO:0000313" key="2">
    <source>
        <dbReference type="Proteomes" id="UP001189429"/>
    </source>
</evidence>
<proteinExistence type="predicted"/>
<keyword evidence="2" id="KW-1185">Reference proteome</keyword>
<evidence type="ECO:0008006" key="3">
    <source>
        <dbReference type="Google" id="ProtNLM"/>
    </source>
</evidence>
<comment type="caution">
    <text evidence="1">The sequence shown here is derived from an EMBL/GenBank/DDBJ whole genome shotgun (WGS) entry which is preliminary data.</text>
</comment>
<organism evidence="1 2">
    <name type="scientific">Prorocentrum cordatum</name>
    <dbReference type="NCBI Taxonomy" id="2364126"/>
    <lineage>
        <taxon>Eukaryota</taxon>
        <taxon>Sar</taxon>
        <taxon>Alveolata</taxon>
        <taxon>Dinophyceae</taxon>
        <taxon>Prorocentrales</taxon>
        <taxon>Prorocentraceae</taxon>
        <taxon>Prorocentrum</taxon>
    </lineage>
</organism>
<name>A0ABN9RH74_9DINO</name>
<accession>A0ABN9RH74</accession>
<reference evidence="1" key="1">
    <citation type="submission" date="2023-10" db="EMBL/GenBank/DDBJ databases">
        <authorList>
            <person name="Chen Y."/>
            <person name="Shah S."/>
            <person name="Dougan E. K."/>
            <person name="Thang M."/>
            <person name="Chan C."/>
        </authorList>
    </citation>
    <scope>NUCLEOTIDE SEQUENCE [LARGE SCALE GENOMIC DNA]</scope>
</reference>
<dbReference type="Proteomes" id="UP001189429">
    <property type="component" value="Unassembled WGS sequence"/>
</dbReference>
<protein>
    <recommendedName>
        <fullName evidence="3">Glycosyltransferase 2-like domain-containing protein</fullName>
    </recommendedName>
</protein>
<gene>
    <name evidence="1" type="ORF">PCOR1329_LOCUS20015</name>
</gene>
<dbReference type="EMBL" id="CAUYUJ010006446">
    <property type="protein sequence ID" value="CAK0817380.1"/>
    <property type="molecule type" value="Genomic_DNA"/>
</dbReference>
<evidence type="ECO:0000313" key="1">
    <source>
        <dbReference type="EMBL" id="CAK0817380.1"/>
    </source>
</evidence>
<sequence length="400" mass="44348">MRCRMCGASPSSSMLCTPTTKFACDMHAKVSYLFCETNDFRYEFKATDCKPIAKARNDDNGHNVHHEFVFALVGNIQSNESFDAFTQSYNAVRHFHPHNAVIVVDNASPTTFGAQMVAFVQNDPGTIYLREESSGFEIGGYRRAVTSARKRHWKVGGWVFLQATAVLLQPLPLKSLPCKVTSFFEVGVTPPPCGLPEFNQAEYDAFRQRTGGEVNFAEMGMLEFRRLRHEFPLWDRYERFVCTDDPGNSVSSAMHSMFIATAEGSSGLEDLGFFSIRLEKKEDSNFMEGFNGVFLAALDSVNDSCFIDTERLYLDHGKGSGTGTSVYKQHGEPSGWDQGFFASYLSFISAVDANRDTLVDAAEIADAKVHRAEQFGPALASLCESMANDDPFQKAVGCTP</sequence>